<feature type="compositionally biased region" description="Polar residues" evidence="12">
    <location>
        <begin position="707"/>
        <end position="724"/>
    </location>
</feature>
<dbReference type="Gene3D" id="2.30.30.40">
    <property type="entry name" value="SH3 Domains"/>
    <property type="match status" value="1"/>
</dbReference>
<gene>
    <name evidence="16" type="ORF">HETSPECPRED_001027</name>
</gene>
<dbReference type="PROSITE" id="PS00720">
    <property type="entry name" value="RASGEF"/>
    <property type="match status" value="1"/>
</dbReference>
<organism evidence="16 17">
    <name type="scientific">Heterodermia speciosa</name>
    <dbReference type="NCBI Taxonomy" id="116794"/>
    <lineage>
        <taxon>Eukaryota</taxon>
        <taxon>Fungi</taxon>
        <taxon>Dikarya</taxon>
        <taxon>Ascomycota</taxon>
        <taxon>Pezizomycotina</taxon>
        <taxon>Lecanoromycetes</taxon>
        <taxon>OSLEUM clade</taxon>
        <taxon>Lecanoromycetidae</taxon>
        <taxon>Caliciales</taxon>
        <taxon>Physciaceae</taxon>
        <taxon>Heterodermia</taxon>
    </lineage>
</organism>
<keyword evidence="8 10" id="KW-0344">Guanine-nucleotide releasing factor</keyword>
<dbReference type="EMBL" id="CAJPDS010000111">
    <property type="protein sequence ID" value="CAF9938306.1"/>
    <property type="molecule type" value="Genomic_DNA"/>
</dbReference>
<dbReference type="InterPro" id="IPR036964">
    <property type="entry name" value="RASGEF_cat_dom_sf"/>
</dbReference>
<feature type="domain" description="N-terminal Ras-GEF" evidence="15">
    <location>
        <begin position="811"/>
        <end position="944"/>
    </location>
</feature>
<dbReference type="CDD" id="cd06224">
    <property type="entry name" value="REM"/>
    <property type="match status" value="1"/>
</dbReference>
<dbReference type="Pfam" id="PF00018">
    <property type="entry name" value="SH3_1"/>
    <property type="match status" value="1"/>
</dbReference>
<evidence type="ECO:0000256" key="5">
    <source>
        <dbReference type="ARBA" id="ARBA00017923"/>
    </source>
</evidence>
<dbReference type="PROSITE" id="PS50009">
    <property type="entry name" value="RASGEF_CAT"/>
    <property type="match status" value="1"/>
</dbReference>
<dbReference type="PRINTS" id="PR00452">
    <property type="entry name" value="SH3DOMAIN"/>
</dbReference>
<evidence type="ECO:0000259" key="15">
    <source>
        <dbReference type="PROSITE" id="PS50212"/>
    </source>
</evidence>
<feature type="compositionally biased region" description="Polar residues" evidence="12">
    <location>
        <begin position="168"/>
        <end position="177"/>
    </location>
</feature>
<dbReference type="CDD" id="cd11883">
    <property type="entry name" value="SH3_Sdc25"/>
    <property type="match status" value="1"/>
</dbReference>
<dbReference type="Pfam" id="PF23518">
    <property type="entry name" value="WW_2"/>
    <property type="match status" value="1"/>
</dbReference>
<keyword evidence="7 11" id="KW-0728">SH3 domain</keyword>
<dbReference type="InterPro" id="IPR036028">
    <property type="entry name" value="SH3-like_dom_sf"/>
</dbReference>
<dbReference type="SUPFAM" id="SSF50044">
    <property type="entry name" value="SH3-domain"/>
    <property type="match status" value="1"/>
</dbReference>
<dbReference type="PROSITE" id="PS50212">
    <property type="entry name" value="RASGEF_NTER"/>
    <property type="match status" value="1"/>
</dbReference>
<evidence type="ECO:0000259" key="14">
    <source>
        <dbReference type="PROSITE" id="PS50009"/>
    </source>
</evidence>
<dbReference type="AlphaFoldDB" id="A0A8H3G4Y4"/>
<feature type="region of interest" description="Disordered" evidence="12">
    <location>
        <begin position="220"/>
        <end position="325"/>
    </location>
</feature>
<dbReference type="InterPro" id="IPR000651">
    <property type="entry name" value="Ras-like_Gua-exchang_fac_N"/>
</dbReference>
<dbReference type="InterPro" id="IPR056685">
    <property type="entry name" value="DUF7783"/>
</dbReference>
<dbReference type="InterPro" id="IPR001452">
    <property type="entry name" value="SH3_domain"/>
</dbReference>
<proteinExistence type="inferred from homology"/>
<feature type="compositionally biased region" description="Low complexity" evidence="12">
    <location>
        <begin position="52"/>
        <end position="66"/>
    </location>
</feature>
<feature type="domain" description="SH3" evidence="13">
    <location>
        <begin position="72"/>
        <end position="131"/>
    </location>
</feature>
<keyword evidence="9" id="KW-0967">Endosome</keyword>
<reference evidence="16" key="1">
    <citation type="submission" date="2021-03" db="EMBL/GenBank/DDBJ databases">
        <authorList>
            <person name="Tagirdzhanova G."/>
        </authorList>
    </citation>
    <scope>NUCLEOTIDE SEQUENCE</scope>
</reference>
<dbReference type="Proteomes" id="UP000664521">
    <property type="component" value="Unassembled WGS sequence"/>
</dbReference>
<feature type="compositionally biased region" description="Basic and acidic residues" evidence="12">
    <location>
        <begin position="145"/>
        <end position="154"/>
    </location>
</feature>
<evidence type="ECO:0000256" key="7">
    <source>
        <dbReference type="ARBA" id="ARBA00022443"/>
    </source>
</evidence>
<dbReference type="GO" id="GO:0007265">
    <property type="term" value="P:Ras protein signal transduction"/>
    <property type="evidence" value="ECO:0007669"/>
    <property type="project" value="TreeGrafter"/>
</dbReference>
<evidence type="ECO:0000256" key="12">
    <source>
        <dbReference type="SAM" id="MobiDB-lite"/>
    </source>
</evidence>
<dbReference type="CDD" id="cd00201">
    <property type="entry name" value="WW"/>
    <property type="match status" value="1"/>
</dbReference>
<dbReference type="SMART" id="SM00229">
    <property type="entry name" value="RasGEFN"/>
    <property type="match status" value="1"/>
</dbReference>
<dbReference type="Gene3D" id="2.20.70.10">
    <property type="match status" value="1"/>
</dbReference>
<evidence type="ECO:0000256" key="8">
    <source>
        <dbReference type="ARBA" id="ARBA00022658"/>
    </source>
</evidence>
<dbReference type="GO" id="GO:0010008">
    <property type="term" value="C:endosome membrane"/>
    <property type="evidence" value="ECO:0007669"/>
    <property type="project" value="UniProtKB-SubCell"/>
</dbReference>
<dbReference type="SUPFAM" id="SSF48366">
    <property type="entry name" value="Ras GEF"/>
    <property type="match status" value="1"/>
</dbReference>
<dbReference type="PROSITE" id="PS50002">
    <property type="entry name" value="SH3"/>
    <property type="match status" value="1"/>
</dbReference>
<dbReference type="OrthoDB" id="546434at2759"/>
<comment type="function">
    <text evidence="1">Component of the ESCRT-0 complex which is the sorting receptor for ubiquitinated cargo proteins at the multivesicular body (MVB).</text>
</comment>
<evidence type="ECO:0000259" key="13">
    <source>
        <dbReference type="PROSITE" id="PS50002"/>
    </source>
</evidence>
<evidence type="ECO:0000256" key="2">
    <source>
        <dbReference type="ARBA" id="ARBA00004125"/>
    </source>
</evidence>
<dbReference type="GO" id="GO:0005085">
    <property type="term" value="F:guanyl-nucleotide exchange factor activity"/>
    <property type="evidence" value="ECO:0007669"/>
    <property type="project" value="UniProtKB-KW"/>
</dbReference>
<dbReference type="Pfam" id="PF00617">
    <property type="entry name" value="RasGEF"/>
    <property type="match status" value="1"/>
</dbReference>
<feature type="domain" description="Ras-GEF" evidence="14">
    <location>
        <begin position="980"/>
        <end position="1217"/>
    </location>
</feature>
<dbReference type="CDD" id="cd00155">
    <property type="entry name" value="RasGEF"/>
    <property type="match status" value="1"/>
</dbReference>
<evidence type="ECO:0000256" key="1">
    <source>
        <dbReference type="ARBA" id="ARBA00002654"/>
    </source>
</evidence>
<evidence type="ECO:0000256" key="10">
    <source>
        <dbReference type="PROSITE-ProRule" id="PRU00168"/>
    </source>
</evidence>
<dbReference type="InterPro" id="IPR019804">
    <property type="entry name" value="Ras_G-nucl-exch_fac_CS"/>
</dbReference>
<comment type="subunit">
    <text evidence="4">Component of the ESCRT-0 complex composed of HSE1 and VPS27.</text>
</comment>
<comment type="subcellular location">
    <subcellularLocation>
        <location evidence="2">Endosome membrane</location>
        <topology evidence="2">Peripheral membrane protein</topology>
        <orientation evidence="2">Cytoplasmic side</orientation>
    </subcellularLocation>
</comment>
<dbReference type="Gene3D" id="1.20.870.10">
    <property type="entry name" value="Son of sevenless (SoS) protein Chain: S domain 1"/>
    <property type="match status" value="1"/>
</dbReference>
<feature type="region of interest" description="Disordered" evidence="12">
    <location>
        <begin position="707"/>
        <end position="744"/>
    </location>
</feature>
<evidence type="ECO:0000256" key="4">
    <source>
        <dbReference type="ARBA" id="ARBA00011446"/>
    </source>
</evidence>
<evidence type="ECO:0000256" key="11">
    <source>
        <dbReference type="PROSITE-ProRule" id="PRU00192"/>
    </source>
</evidence>
<keyword evidence="17" id="KW-1185">Reference proteome</keyword>
<dbReference type="PANTHER" id="PTHR23113">
    <property type="entry name" value="GUANINE NUCLEOTIDE EXCHANGE FACTOR"/>
    <property type="match status" value="1"/>
</dbReference>
<protein>
    <recommendedName>
        <fullName evidence="5">Class E vacuolar protein-sorting machinery protein HSE1</fullName>
    </recommendedName>
    <alternativeName>
        <fullName evidence="6">Class E vacuolar protein-sorting machinery protein hse1</fullName>
    </alternativeName>
</protein>
<feature type="region of interest" description="Disordered" evidence="12">
    <location>
        <begin position="136"/>
        <end position="189"/>
    </location>
</feature>
<evidence type="ECO:0000256" key="9">
    <source>
        <dbReference type="ARBA" id="ARBA00022753"/>
    </source>
</evidence>
<dbReference type="Pfam" id="PF25008">
    <property type="entry name" value="DUF7784"/>
    <property type="match status" value="1"/>
</dbReference>
<dbReference type="InterPro" id="IPR057827">
    <property type="entry name" value="WW_fungi"/>
</dbReference>
<dbReference type="Pfam" id="PF00618">
    <property type="entry name" value="RasGEF_N"/>
    <property type="match status" value="1"/>
</dbReference>
<evidence type="ECO:0000313" key="16">
    <source>
        <dbReference type="EMBL" id="CAF9938306.1"/>
    </source>
</evidence>
<dbReference type="SMART" id="SM00147">
    <property type="entry name" value="RasGEF"/>
    <property type="match status" value="1"/>
</dbReference>
<dbReference type="PANTHER" id="PTHR23113:SF368">
    <property type="entry name" value="CELL DIVISION CONTROL PROTEIN 25"/>
    <property type="match status" value="1"/>
</dbReference>
<dbReference type="InterPro" id="IPR001202">
    <property type="entry name" value="WW_dom"/>
</dbReference>
<dbReference type="InterPro" id="IPR023578">
    <property type="entry name" value="Ras_GEF_dom_sf"/>
</dbReference>
<dbReference type="SMART" id="SM00326">
    <property type="entry name" value="SH3"/>
    <property type="match status" value="1"/>
</dbReference>
<evidence type="ECO:0000313" key="17">
    <source>
        <dbReference type="Proteomes" id="UP000664521"/>
    </source>
</evidence>
<dbReference type="InterPro" id="IPR056686">
    <property type="entry name" value="DUF7784"/>
</dbReference>
<dbReference type="GO" id="GO:0005886">
    <property type="term" value="C:plasma membrane"/>
    <property type="evidence" value="ECO:0007669"/>
    <property type="project" value="TreeGrafter"/>
</dbReference>
<dbReference type="FunFam" id="2.30.30.40:FF:000072">
    <property type="entry name" value="Unconventional Myosin IB"/>
    <property type="match status" value="1"/>
</dbReference>
<accession>A0A8H3G4Y4</accession>
<comment type="similarity">
    <text evidence="3">Belongs to the STAM family.</text>
</comment>
<evidence type="ECO:0000256" key="3">
    <source>
        <dbReference type="ARBA" id="ARBA00009666"/>
    </source>
</evidence>
<dbReference type="InterPro" id="IPR008937">
    <property type="entry name" value="Ras-like_GEF"/>
</dbReference>
<dbReference type="Gene3D" id="1.10.840.10">
    <property type="entry name" value="Ras guanine-nucleotide exchange factors catalytic domain"/>
    <property type="match status" value="1"/>
</dbReference>
<comment type="caution">
    <text evidence="16">The sequence shown here is derived from an EMBL/GenBank/DDBJ whole genome shotgun (WGS) entry which is preliminary data.</text>
</comment>
<dbReference type="Pfam" id="PF25006">
    <property type="entry name" value="DUF7783"/>
    <property type="match status" value="1"/>
</dbReference>
<evidence type="ECO:0000256" key="6">
    <source>
        <dbReference type="ARBA" id="ARBA00018978"/>
    </source>
</evidence>
<dbReference type="InterPro" id="IPR001895">
    <property type="entry name" value="RASGEF_cat_dom"/>
</dbReference>
<name>A0A8H3G4Y4_9LECA</name>
<sequence length="1237" mass="137841">MYDNLTLNTDNNPNAKPGVFSAAFQYTEEPSLRKAATIDQTTAEHYGIATGSSSSRRAQSTSMSAQPSTAAPTGMYVRALYDYDADDRTSLSFRQGDTIQVINQLASGWWDGIINGVRGWFPSNYCAVVTGPDDANARGAQQPTNEEHVPRESVSEDEYEEYDEASDTNELSTNSHAMSRARGDEDREQEEAAFWIPQVTPDGRLFYFNTLTGVSTMELPLETPTSVNESGPRDRMNINVPDQTRPPPEMMAGGIEREDSESEFSEGASASELEDSQMLPPHGQPRRRRSYISDGASPAGSTDSLDASPLLRNRKDPTEFEYGNMSTSAVQQVSASMSAIGTTASSFTGNPLGQISAAAIPRSFFDDGNTPVMTWNKLVDNMRRSVDLYGQAINNADRSEYVRRAEDISDHLRMLLAAASGTTDNHSGNPSIISTNKALYPHFRDMMSRFSKLVLSSHIAAADFPAPDSYSKCLQEAEGVLNGVYGYVEVARSQRGEDIPRLVPGFVLGSNSGGGWQNNNLETRDAMLSTSFMDQDDYEQFVEPTTPLDENLLGRLDDLKSMIVSSIRRLEEHLTITDKLITPYAHKNLGVAVCAATGKVLDFFRPWISTVESIDLGQFRSQFQHPQLNDFGAQKQRVYDIIMQLMVSCQTVAAPLGDEWAESRGDPLEDRLNDVRAIAKQLETCVSQVGYLMQLLMDVVLQDSATPQQLRDAQAENPSRPNTDGGTGSGSGLANPGKHLQRPQLADMDRSQSFTAGIDTPPENYRKDNSKVKKFFGEVPTPMLPGGEMDTTPPFLRLDHEGEISYDEKAQPPQLRGGTLTALVEQLTRHDRLDSAFNTTFLITYKSFTSASELFELLVKRFSIQPPRGISEDDYKTWVDKKQKPIRMRVVNILKSWFDNYWMENNDAASNQLLRRVYSFAKDSIATTHTPGFAPLMNAVEQRMRGQDTNAKKMVPTPSVAAPTPIMPRNMKKLKFLDIDATEFARQLTIIEAKLYGKIKPTECLGKIWGKKVAPDEPEPAANVKALILHSNQLTNWVAEMILNQADVKKRVIVIKHFISIADKCRSMNNFSTLTSIIATFSSTPIHRLNRTWAQVNSRTTAILKQLQLLMSHSKNFGEYRETLHMAQPPCIPFFGVYLTDLTFIEDGIPSIIKRTNLINFAKRAKTAEVIRDIQQYQSVPYPLKAVVDLQDYIKSNMQAAGDVHEMYEKSLQVEPREREDEKITRLVDLGLIDSGR</sequence>
<feature type="compositionally biased region" description="Acidic residues" evidence="12">
    <location>
        <begin position="155"/>
        <end position="167"/>
    </location>
</feature>
<feature type="region of interest" description="Disordered" evidence="12">
    <location>
        <begin position="48"/>
        <end position="69"/>
    </location>
</feature>